<evidence type="ECO:0000256" key="6">
    <source>
        <dbReference type="RuleBase" id="RU003908"/>
    </source>
</evidence>
<dbReference type="SUPFAM" id="SSF55770">
    <property type="entry name" value="Profilin (actin-binding protein)"/>
    <property type="match status" value="1"/>
</dbReference>
<dbReference type="EMBL" id="JAACFV010000049">
    <property type="protein sequence ID" value="KAF7508788.1"/>
    <property type="molecule type" value="Genomic_DNA"/>
</dbReference>
<evidence type="ECO:0000256" key="2">
    <source>
        <dbReference type="ARBA" id="ARBA00010058"/>
    </source>
</evidence>
<evidence type="ECO:0000313" key="9">
    <source>
        <dbReference type="Proteomes" id="UP000606974"/>
    </source>
</evidence>
<dbReference type="Proteomes" id="UP000606974">
    <property type="component" value="Unassembled WGS sequence"/>
</dbReference>
<keyword evidence="4 7" id="KW-0009">Actin-binding</keyword>
<dbReference type="OrthoDB" id="421374at2759"/>
<dbReference type="FunFam" id="3.30.450.30:FF:000001">
    <property type="entry name" value="Profilin"/>
    <property type="match status" value="1"/>
</dbReference>
<comment type="function">
    <text evidence="6">Binds to actin and affects the structure of the cytoskeleton. At high concentrations, profilin prevents the polymerization of actin, whereas it enhances it at low concentrations.</text>
</comment>
<comment type="similarity">
    <text evidence="2 7">Belongs to the profilin family.</text>
</comment>
<dbReference type="InterPro" id="IPR005455">
    <property type="entry name" value="PFN_euk"/>
</dbReference>
<dbReference type="PANTHER" id="PTHR11604:SF0">
    <property type="entry name" value="PROFILIN"/>
    <property type="match status" value="1"/>
</dbReference>
<gene>
    <name evidence="8" type="ORF">GJ744_008665</name>
</gene>
<evidence type="ECO:0000256" key="3">
    <source>
        <dbReference type="ARBA" id="ARBA00022490"/>
    </source>
</evidence>
<comment type="caution">
    <text evidence="8">The sequence shown here is derived from an EMBL/GenBank/DDBJ whole genome shotgun (WGS) entry which is preliminary data.</text>
</comment>
<dbReference type="PRINTS" id="PR01640">
    <property type="entry name" value="PROFILINPLNT"/>
</dbReference>
<accession>A0A8H7AGP4</accession>
<protein>
    <recommendedName>
        <fullName evidence="7">Profilin</fullName>
    </recommendedName>
</protein>
<name>A0A8H7AGP4_9EURO</name>
<evidence type="ECO:0000256" key="7">
    <source>
        <dbReference type="RuleBase" id="RU003909"/>
    </source>
</evidence>
<dbReference type="AlphaFoldDB" id="A0A8H7AGP4"/>
<dbReference type="GO" id="GO:0003785">
    <property type="term" value="F:actin monomer binding"/>
    <property type="evidence" value="ECO:0007669"/>
    <property type="project" value="TreeGrafter"/>
</dbReference>
<keyword evidence="9" id="KW-1185">Reference proteome</keyword>
<evidence type="ECO:0000256" key="5">
    <source>
        <dbReference type="ARBA" id="ARBA00023212"/>
    </source>
</evidence>
<organism evidence="8 9">
    <name type="scientific">Endocarpon pusillum</name>
    <dbReference type="NCBI Taxonomy" id="364733"/>
    <lineage>
        <taxon>Eukaryota</taxon>
        <taxon>Fungi</taxon>
        <taxon>Dikarya</taxon>
        <taxon>Ascomycota</taxon>
        <taxon>Pezizomycotina</taxon>
        <taxon>Eurotiomycetes</taxon>
        <taxon>Chaetothyriomycetidae</taxon>
        <taxon>Verrucariales</taxon>
        <taxon>Verrucariaceae</taxon>
        <taxon>Endocarpon</taxon>
    </lineage>
</organism>
<keyword evidence="5 6" id="KW-0206">Cytoskeleton</keyword>
<dbReference type="InterPro" id="IPR027310">
    <property type="entry name" value="Profilin_CS"/>
</dbReference>
<dbReference type="GO" id="GO:0005938">
    <property type="term" value="C:cell cortex"/>
    <property type="evidence" value="ECO:0007669"/>
    <property type="project" value="TreeGrafter"/>
</dbReference>
<comment type="subcellular location">
    <subcellularLocation>
        <location evidence="1">Cytoplasm</location>
        <location evidence="1">Cytoskeleton</location>
    </subcellularLocation>
</comment>
<dbReference type="GO" id="GO:1903475">
    <property type="term" value="P:mitotic actomyosin contractile ring assembly"/>
    <property type="evidence" value="ECO:0007669"/>
    <property type="project" value="UniProtKB-ARBA"/>
</dbReference>
<dbReference type="Gene3D" id="3.30.450.30">
    <property type="entry name" value="Dynein light chain 2a, cytoplasmic"/>
    <property type="match status" value="1"/>
</dbReference>
<dbReference type="SMART" id="SM00392">
    <property type="entry name" value="PROF"/>
    <property type="match status" value="1"/>
</dbReference>
<proteinExistence type="inferred from homology"/>
<evidence type="ECO:0000313" key="8">
    <source>
        <dbReference type="EMBL" id="KAF7508788.1"/>
    </source>
</evidence>
<evidence type="ECO:0000256" key="4">
    <source>
        <dbReference type="ARBA" id="ARBA00023203"/>
    </source>
</evidence>
<evidence type="ECO:0000256" key="1">
    <source>
        <dbReference type="ARBA" id="ARBA00004245"/>
    </source>
</evidence>
<dbReference type="PROSITE" id="PS00414">
    <property type="entry name" value="PROFILIN"/>
    <property type="match status" value="1"/>
</dbReference>
<dbReference type="PANTHER" id="PTHR11604">
    <property type="entry name" value="PROFILIN"/>
    <property type="match status" value="1"/>
</dbReference>
<sequence>MSWQAYVDQSLVGTGFVDKAAIFNTEGTSCWATSKDFKLSPQELREVVTAYNDTNDPKAVQATGLHIAEEKYFVIKADEKSLYGKKGKEGVVIVKTKQTLLITHYPETVQPGQAATIVEKLGDYLVGTGY</sequence>
<reference evidence="8" key="1">
    <citation type="submission" date="2020-02" db="EMBL/GenBank/DDBJ databases">
        <authorList>
            <person name="Palmer J.M."/>
        </authorList>
    </citation>
    <scope>NUCLEOTIDE SEQUENCE</scope>
    <source>
        <strain evidence="8">EPUS1.4</strain>
        <tissue evidence="8">Thallus</tissue>
    </source>
</reference>
<dbReference type="InterPro" id="IPR036140">
    <property type="entry name" value="PFN_sf"/>
</dbReference>
<dbReference type="Pfam" id="PF00235">
    <property type="entry name" value="Profilin"/>
    <property type="match status" value="1"/>
</dbReference>
<comment type="subunit">
    <text evidence="6">Occurs in many kinds of cells as a complex with monomeric actin in a 1:1 ratio.</text>
</comment>
<dbReference type="InterPro" id="IPR048278">
    <property type="entry name" value="PFN"/>
</dbReference>
<keyword evidence="3" id="KW-0963">Cytoplasm</keyword>
<dbReference type="CDD" id="cd00148">
    <property type="entry name" value="PROF"/>
    <property type="match status" value="1"/>
</dbReference>
<dbReference type="GO" id="GO:0005856">
    <property type="term" value="C:cytoskeleton"/>
    <property type="evidence" value="ECO:0007669"/>
    <property type="project" value="UniProtKB-SubCell"/>
</dbReference>
<dbReference type="PRINTS" id="PR00392">
    <property type="entry name" value="PROFILIN"/>
</dbReference>